<dbReference type="SUPFAM" id="SSF56601">
    <property type="entry name" value="beta-lactamase/transpeptidase-like"/>
    <property type="match status" value="1"/>
</dbReference>
<sequence>MALHRRAFLLACVLALGAACTTTDQASGPDTSASAAASGTESTDSAQADGVMTIVRDAMAQAHLRAVIVRVTVDGKEIVTEAVGESMTGVPATTDMHFRNGAVAISYVSTLLLQLVDEKKVSLDDKVSTWLPDIPHTDRVTLRQLAQMTSGYVDYVLGNTDFDKAIYADPFRNWTPEELLAYATSKPLLYEPGTNWNYAHTNYVILGLALEKITGQPMTTLMQDKVLGPLGLDNTTDPGTAAITEPVLHAFSSERREALQIPPGTSFYEESTFWNPSWTITHGAIQTSNIYDLHDTAIAIGTGKLLSRESYEAMISTDLRGKTTTLPGCPTCFPQSDDYTYGLGQPIVGNWLMQNPLFSGYAAAEAYLPSKKIAIAVAVTYDQAAFDDTGAYKNEADILFRKIGAYLAPGDAPGIPAGA</sequence>
<accession>A0A2S2C4M2</accession>
<gene>
    <name evidence="4" type="ORF">CBI38_26015</name>
</gene>
<evidence type="ECO:0000259" key="3">
    <source>
        <dbReference type="Pfam" id="PF00144"/>
    </source>
</evidence>
<name>A0A2S2C4M2_9NOCA</name>
<dbReference type="RefSeq" id="WP_109335371.1">
    <property type="nucleotide sequence ID" value="NZ_CP021354.1"/>
</dbReference>
<dbReference type="AlphaFoldDB" id="A0A2S2C4M2"/>
<dbReference type="KEGG" id="roz:CBI38_26015"/>
<feature type="region of interest" description="Disordered" evidence="1">
    <location>
        <begin position="23"/>
        <end position="44"/>
    </location>
</feature>
<dbReference type="OrthoDB" id="3174977at2"/>
<dbReference type="Gene3D" id="3.40.710.10">
    <property type="entry name" value="DD-peptidase/beta-lactamase superfamily"/>
    <property type="match status" value="1"/>
</dbReference>
<keyword evidence="5" id="KW-1185">Reference proteome</keyword>
<dbReference type="PROSITE" id="PS51318">
    <property type="entry name" value="TAT"/>
    <property type="match status" value="1"/>
</dbReference>
<feature type="signal peptide" evidence="2">
    <location>
        <begin position="1"/>
        <end position="26"/>
    </location>
</feature>
<keyword evidence="4" id="KW-0645">Protease</keyword>
<dbReference type="EMBL" id="CP021354">
    <property type="protein sequence ID" value="AWK75841.1"/>
    <property type="molecule type" value="Genomic_DNA"/>
</dbReference>
<feature type="compositionally biased region" description="Low complexity" evidence="1">
    <location>
        <begin position="26"/>
        <end position="44"/>
    </location>
</feature>
<reference evidence="4 5" key="1">
    <citation type="submission" date="2017-05" db="EMBL/GenBank/DDBJ databases">
        <title>Isolation of Rhodococcus sp. S2-17 biodegrading of BP-3.</title>
        <authorList>
            <person name="Lee Y."/>
            <person name="Kim K.H."/>
            <person name="Chun B.H."/>
            <person name="Jung H.S."/>
            <person name="Jeon C.O."/>
        </authorList>
    </citation>
    <scope>NUCLEOTIDE SEQUENCE [LARGE SCALE GENOMIC DNA]</scope>
    <source>
        <strain evidence="4 5">S2-17</strain>
    </source>
</reference>
<dbReference type="InterPro" id="IPR001466">
    <property type="entry name" value="Beta-lactam-related"/>
</dbReference>
<keyword evidence="2" id="KW-0732">Signal</keyword>
<dbReference type="PROSITE" id="PS51257">
    <property type="entry name" value="PROKAR_LIPOPROTEIN"/>
    <property type="match status" value="1"/>
</dbReference>
<dbReference type="InterPro" id="IPR050491">
    <property type="entry name" value="AmpC-like"/>
</dbReference>
<dbReference type="PANTHER" id="PTHR46825:SF7">
    <property type="entry name" value="D-ALANYL-D-ALANINE CARBOXYPEPTIDASE"/>
    <property type="match status" value="1"/>
</dbReference>
<dbReference type="Proteomes" id="UP000245711">
    <property type="component" value="Chromosome"/>
</dbReference>
<dbReference type="PANTHER" id="PTHR46825">
    <property type="entry name" value="D-ALANYL-D-ALANINE-CARBOXYPEPTIDASE/ENDOPEPTIDASE AMPH"/>
    <property type="match status" value="1"/>
</dbReference>
<evidence type="ECO:0000256" key="1">
    <source>
        <dbReference type="SAM" id="MobiDB-lite"/>
    </source>
</evidence>
<dbReference type="Pfam" id="PF00144">
    <property type="entry name" value="Beta-lactamase"/>
    <property type="match status" value="1"/>
</dbReference>
<evidence type="ECO:0000313" key="5">
    <source>
        <dbReference type="Proteomes" id="UP000245711"/>
    </source>
</evidence>
<evidence type="ECO:0000313" key="4">
    <source>
        <dbReference type="EMBL" id="AWK75841.1"/>
    </source>
</evidence>
<dbReference type="InterPro" id="IPR006311">
    <property type="entry name" value="TAT_signal"/>
</dbReference>
<feature type="chain" id="PRO_5038552501" evidence="2">
    <location>
        <begin position="27"/>
        <end position="419"/>
    </location>
</feature>
<proteinExistence type="predicted"/>
<dbReference type="GO" id="GO:0004180">
    <property type="term" value="F:carboxypeptidase activity"/>
    <property type="evidence" value="ECO:0007669"/>
    <property type="project" value="UniProtKB-KW"/>
</dbReference>
<feature type="domain" description="Beta-lactamase-related" evidence="3">
    <location>
        <begin position="54"/>
        <end position="398"/>
    </location>
</feature>
<keyword evidence="4" id="KW-0121">Carboxypeptidase</keyword>
<protein>
    <submittedName>
        <fullName evidence="4">D-alanyl-D-alanine carboxypeptidase</fullName>
    </submittedName>
</protein>
<evidence type="ECO:0000256" key="2">
    <source>
        <dbReference type="SAM" id="SignalP"/>
    </source>
</evidence>
<organism evidence="4 5">
    <name type="scientific">Rhodococcus oxybenzonivorans</name>
    <dbReference type="NCBI Taxonomy" id="1990687"/>
    <lineage>
        <taxon>Bacteria</taxon>
        <taxon>Bacillati</taxon>
        <taxon>Actinomycetota</taxon>
        <taxon>Actinomycetes</taxon>
        <taxon>Mycobacteriales</taxon>
        <taxon>Nocardiaceae</taxon>
        <taxon>Rhodococcus</taxon>
    </lineage>
</organism>
<keyword evidence="4" id="KW-0378">Hydrolase</keyword>
<dbReference type="InterPro" id="IPR012338">
    <property type="entry name" value="Beta-lactam/transpept-like"/>
</dbReference>